<organism evidence="15">
    <name type="scientific">Plutella xylostella</name>
    <name type="common">Diamondback moth</name>
    <name type="synonym">Plutella maculipennis</name>
    <dbReference type="NCBI Taxonomy" id="51655"/>
    <lineage>
        <taxon>Eukaryota</taxon>
        <taxon>Metazoa</taxon>
        <taxon>Ecdysozoa</taxon>
        <taxon>Arthropoda</taxon>
        <taxon>Hexapoda</taxon>
        <taxon>Insecta</taxon>
        <taxon>Pterygota</taxon>
        <taxon>Neoptera</taxon>
        <taxon>Endopterygota</taxon>
        <taxon>Lepidoptera</taxon>
        <taxon>Glossata</taxon>
        <taxon>Ditrysia</taxon>
        <taxon>Yponomeutoidea</taxon>
        <taxon>Plutellidae</taxon>
        <taxon>Plutella</taxon>
    </lineage>
</organism>
<dbReference type="CDD" id="cd03505">
    <property type="entry name" value="Delta9-FADS-like"/>
    <property type="match status" value="1"/>
</dbReference>
<dbReference type="GeneID" id="105382118"/>
<evidence type="ECO:0000256" key="10">
    <source>
        <dbReference type="ARBA" id="ARBA00023136"/>
    </source>
</evidence>
<evidence type="ECO:0000256" key="11">
    <source>
        <dbReference type="ARBA" id="ARBA00023160"/>
    </source>
</evidence>
<evidence type="ECO:0000256" key="12">
    <source>
        <dbReference type="RuleBase" id="RU000581"/>
    </source>
</evidence>
<evidence type="ECO:0000256" key="4">
    <source>
        <dbReference type="ARBA" id="ARBA00022692"/>
    </source>
</evidence>
<dbReference type="InterPro" id="IPR005804">
    <property type="entry name" value="FA_desaturase_dom"/>
</dbReference>
<comment type="domain">
    <text evidence="12">The histidine box domains are involved in binding the catalytic metal ions.</text>
</comment>
<dbReference type="AlphaFoldDB" id="A0A1L8D6I7"/>
<evidence type="ECO:0000256" key="6">
    <source>
        <dbReference type="ARBA" id="ARBA00022989"/>
    </source>
</evidence>
<dbReference type="GO" id="GO:0004768">
    <property type="term" value="F:stearoyl-CoA 9-desaturase activity"/>
    <property type="evidence" value="ECO:0007669"/>
    <property type="project" value="TreeGrafter"/>
</dbReference>
<comment type="subcellular location">
    <subcellularLocation>
        <location evidence="1">Membrane</location>
        <topology evidence="1">Multi-pass membrane protein</topology>
    </subcellularLocation>
</comment>
<keyword evidence="10 13" id="KW-0472">Membrane</keyword>
<dbReference type="PANTHER" id="PTHR11351">
    <property type="entry name" value="ACYL-COA DESATURASE"/>
    <property type="match status" value="1"/>
</dbReference>
<feature type="transmembrane region" description="Helical" evidence="13">
    <location>
        <begin position="125"/>
        <end position="147"/>
    </location>
</feature>
<evidence type="ECO:0000256" key="1">
    <source>
        <dbReference type="ARBA" id="ARBA00004141"/>
    </source>
</evidence>
<sequence length="354" mass="41756">MGLTTTKENESKCIDSNNNLDHEKRLKQQNYDVMLPKNEYRFMKTIRRWERDVVGFETPLRWINIFLISTYHLVYALCVTYCFMHRIHIPLISYVHGLFFGWMAGFGVTGGVHRYWCHRSYKAKLPLQIILLVCYSMAGQNTIYEWVRDHRVHHKYSETSADPHNANRGFFFAHVGWLMMKKHPDVVRKGKVVDMSDIENDPLVRFHTKYFLFFKLAFCYVIPILISHYVFGDSWLMTIYTETVIRVLMSLHYTWSVNSFAHMWGNKPYDKSIMPVENWVVSLFALGEGWHNYHHTFPWDYKAAEFGNHMNATSYIIDIFAKIGWAYDLKKASPSLVHAVASRKGDLSIKRNVK</sequence>
<keyword evidence="6 13" id="KW-1133">Transmembrane helix</keyword>
<protein>
    <submittedName>
        <fullName evidence="15">Desaturase-1</fullName>
    </submittedName>
</protein>
<evidence type="ECO:0000256" key="8">
    <source>
        <dbReference type="ARBA" id="ARBA00023004"/>
    </source>
</evidence>
<evidence type="ECO:0000256" key="9">
    <source>
        <dbReference type="ARBA" id="ARBA00023098"/>
    </source>
</evidence>
<evidence type="ECO:0000313" key="15">
    <source>
        <dbReference type="EMBL" id="JAV02005.1"/>
    </source>
</evidence>
<dbReference type="GO" id="GO:0005789">
    <property type="term" value="C:endoplasmic reticulum membrane"/>
    <property type="evidence" value="ECO:0007669"/>
    <property type="project" value="TreeGrafter"/>
</dbReference>
<evidence type="ECO:0000256" key="3">
    <source>
        <dbReference type="ARBA" id="ARBA00022516"/>
    </source>
</evidence>
<accession>A0A1L8D6I7</accession>
<dbReference type="InterPro" id="IPR015876">
    <property type="entry name" value="Acyl-CoA_DS"/>
</dbReference>
<keyword evidence="5" id="KW-0276">Fatty acid metabolism</keyword>
<dbReference type="OrthoDB" id="10260134at2759"/>
<reference evidence="15" key="1">
    <citation type="submission" date="2016-08" db="EMBL/GenBank/DDBJ databases">
        <title>Transcriptome of the diamond-back moth (Plutella xylostella).</title>
        <authorList>
            <person name="He P."/>
        </authorList>
    </citation>
    <scope>NUCLEOTIDE SEQUENCE</scope>
    <source>
        <strain evidence="15">Lab strain</strain>
        <tissue evidence="15">Multi</tissue>
    </source>
</reference>
<keyword evidence="4 12" id="KW-0812">Transmembrane</keyword>
<evidence type="ECO:0000256" key="13">
    <source>
        <dbReference type="SAM" id="Phobius"/>
    </source>
</evidence>
<comment type="cofactor">
    <cofactor evidence="12">
        <name>Fe(2+)</name>
        <dbReference type="ChEBI" id="CHEBI:29033"/>
    </cofactor>
</comment>
<keyword evidence="8" id="KW-0408">Iron</keyword>
<dbReference type="GO" id="GO:0006636">
    <property type="term" value="P:unsaturated fatty acid biosynthetic process"/>
    <property type="evidence" value="ECO:0007669"/>
    <property type="project" value="TreeGrafter"/>
</dbReference>
<dbReference type="Pfam" id="PF00487">
    <property type="entry name" value="FA_desaturase"/>
    <property type="match status" value="1"/>
</dbReference>
<feature type="transmembrane region" description="Helical" evidence="13">
    <location>
        <begin position="210"/>
        <end position="231"/>
    </location>
</feature>
<dbReference type="GO" id="GO:0005506">
    <property type="term" value="F:iron ion binding"/>
    <property type="evidence" value="ECO:0007669"/>
    <property type="project" value="TreeGrafter"/>
</dbReference>
<dbReference type="PANTHER" id="PTHR11351:SF21">
    <property type="entry name" value="GH07782P"/>
    <property type="match status" value="1"/>
</dbReference>
<evidence type="ECO:0000256" key="7">
    <source>
        <dbReference type="ARBA" id="ARBA00023002"/>
    </source>
</evidence>
<keyword evidence="7 12" id="KW-0560">Oxidoreductase</keyword>
<feature type="transmembrane region" description="Helical" evidence="13">
    <location>
        <begin position="91"/>
        <end position="113"/>
    </location>
</feature>
<dbReference type="EMBL" id="GEYN01000124">
    <property type="protein sequence ID" value="JAV02005.1"/>
    <property type="molecule type" value="mRNA"/>
</dbReference>
<evidence type="ECO:0000256" key="2">
    <source>
        <dbReference type="ARBA" id="ARBA00009295"/>
    </source>
</evidence>
<proteinExistence type="evidence at transcript level"/>
<feature type="domain" description="Fatty acid desaturase" evidence="14">
    <location>
        <begin position="93"/>
        <end position="327"/>
    </location>
</feature>
<dbReference type="PRINTS" id="PR00075">
    <property type="entry name" value="FACDDSATRASE"/>
</dbReference>
<keyword evidence="9" id="KW-0443">Lipid metabolism</keyword>
<keyword evidence="11 12" id="KW-0275">Fatty acid biosynthesis</keyword>
<comment type="similarity">
    <text evidence="2 12">Belongs to the fatty acid desaturase type 1 family.</text>
</comment>
<dbReference type="KEGG" id="pxy:105382118"/>
<name>A0A1L8D6I7_PLUXY</name>
<evidence type="ECO:0000259" key="14">
    <source>
        <dbReference type="Pfam" id="PF00487"/>
    </source>
</evidence>
<feature type="transmembrane region" description="Helical" evidence="13">
    <location>
        <begin position="62"/>
        <end position="84"/>
    </location>
</feature>
<keyword evidence="3 12" id="KW-0444">Lipid biosynthesis</keyword>
<evidence type="ECO:0000256" key="5">
    <source>
        <dbReference type="ARBA" id="ARBA00022832"/>
    </source>
</evidence>